<reference evidence="2" key="1">
    <citation type="submission" date="2010-02" db="EMBL/GenBank/DDBJ databases">
        <title>Sequencing and annotation of the Blastocystis hominis genome.</title>
        <authorList>
            <person name="Wincker P."/>
        </authorList>
    </citation>
    <scope>NUCLEOTIDE SEQUENCE</scope>
    <source>
        <strain evidence="2">Singapore isolate B</strain>
    </source>
</reference>
<proteinExistence type="predicted"/>
<keyword evidence="3" id="KW-1185">Reference proteome</keyword>
<evidence type="ECO:0000313" key="3">
    <source>
        <dbReference type="Proteomes" id="UP000008312"/>
    </source>
</evidence>
<dbReference type="AlphaFoldDB" id="D8LV34"/>
<organism evidence="2">
    <name type="scientific">Blastocystis hominis</name>
    <dbReference type="NCBI Taxonomy" id="12968"/>
    <lineage>
        <taxon>Eukaryota</taxon>
        <taxon>Sar</taxon>
        <taxon>Stramenopiles</taxon>
        <taxon>Bigyra</taxon>
        <taxon>Opalozoa</taxon>
        <taxon>Opalinata</taxon>
        <taxon>Blastocystidae</taxon>
        <taxon>Blastocystis</taxon>
    </lineage>
</organism>
<keyword evidence="1" id="KW-0812">Transmembrane</keyword>
<feature type="transmembrane region" description="Helical" evidence="1">
    <location>
        <begin position="219"/>
        <end position="240"/>
    </location>
</feature>
<dbReference type="GeneID" id="24917436"/>
<evidence type="ECO:0008006" key="4">
    <source>
        <dbReference type="Google" id="ProtNLM"/>
    </source>
</evidence>
<protein>
    <recommendedName>
        <fullName evidence="4">Nucleotide-diphospho-sugar transferase domain-containing protein</fullName>
    </recommendedName>
</protein>
<evidence type="ECO:0000313" key="2">
    <source>
        <dbReference type="EMBL" id="CBK19673.2"/>
    </source>
</evidence>
<dbReference type="RefSeq" id="XP_012893721.1">
    <property type="nucleotide sequence ID" value="XM_013038267.1"/>
</dbReference>
<sequence length="252" mass="28980">MSILQKDPRVVSVVFTVNQNVSRFCSKWGVRSLSTPSSNKYGLPIFRDLLRKAQSSYPGYLITYINSDILISPRAIKVALAMSKSLTPGKYFFGSRVLSANMGSLSAMSILNYQHFLNKAIGVMRHYRSCDVFIFPPEFDFSFLGQVVVGRWYIDNVVMDHIHLNHYDLIDLTHTISVHQGFETSGSKTRLAGEDFNWNKRYLHSKNIEKTFFLYNKLVCYYSVCLVIFFLLLYCCQVFSHQESLNILQTNS</sequence>
<dbReference type="EMBL" id="FN668638">
    <property type="protein sequence ID" value="CBK19673.2"/>
    <property type="molecule type" value="Genomic_DNA"/>
</dbReference>
<gene>
    <name evidence="2" type="ORF">GSBLH_T00000117001</name>
</gene>
<dbReference type="Proteomes" id="UP000008312">
    <property type="component" value="Unassembled WGS sequence"/>
</dbReference>
<dbReference type="InParanoid" id="D8LV34"/>
<keyword evidence="1" id="KW-0472">Membrane</keyword>
<keyword evidence="1" id="KW-1133">Transmembrane helix</keyword>
<evidence type="ECO:0000256" key="1">
    <source>
        <dbReference type="SAM" id="Phobius"/>
    </source>
</evidence>
<accession>D8LV34</accession>
<name>D8LV34_BLAHO</name>